<keyword evidence="3" id="KW-1185">Reference proteome</keyword>
<proteinExistence type="predicted"/>
<dbReference type="Proteomes" id="UP001341840">
    <property type="component" value="Unassembled WGS sequence"/>
</dbReference>
<accession>A0ABU6WLC4</accession>
<gene>
    <name evidence="2" type="ORF">PIB30_064000</name>
</gene>
<feature type="compositionally biased region" description="Polar residues" evidence="1">
    <location>
        <begin position="85"/>
        <end position="94"/>
    </location>
</feature>
<evidence type="ECO:0000256" key="1">
    <source>
        <dbReference type="SAM" id="MobiDB-lite"/>
    </source>
</evidence>
<evidence type="ECO:0000313" key="3">
    <source>
        <dbReference type="Proteomes" id="UP001341840"/>
    </source>
</evidence>
<feature type="region of interest" description="Disordered" evidence="1">
    <location>
        <begin position="83"/>
        <end position="115"/>
    </location>
</feature>
<comment type="caution">
    <text evidence="2">The sequence shown here is derived from an EMBL/GenBank/DDBJ whole genome shotgun (WGS) entry which is preliminary data.</text>
</comment>
<dbReference type="EMBL" id="JASCZI010181860">
    <property type="protein sequence ID" value="MED6186144.1"/>
    <property type="molecule type" value="Genomic_DNA"/>
</dbReference>
<protein>
    <submittedName>
        <fullName evidence="2">Uncharacterized protein</fullName>
    </submittedName>
</protein>
<evidence type="ECO:0000313" key="2">
    <source>
        <dbReference type="EMBL" id="MED6186144.1"/>
    </source>
</evidence>
<name>A0ABU6WLC4_9FABA</name>
<sequence>MEMSSARIKKAWNKVTLPRSASLIEETIFGLVPSKMGSRVVFYEYDALKEYNDIDVEPTADGRFDPDRPYEFSITMLGGDCSFGTPRSTPSSNAMPARAPQTGPSPSSSHPLPTKDSVSLGLSLRTYPPHDWKAARTWFLPSLGFDFIASSEGWMCEGDETEVEETHGLDCVKFEGSKGKELVKEEEEDPEESLMSHSQWIRVPSRIFLSSTWETRSRFTHLLVVANSKLCQ</sequence>
<organism evidence="2 3">
    <name type="scientific">Stylosanthes scabra</name>
    <dbReference type="NCBI Taxonomy" id="79078"/>
    <lineage>
        <taxon>Eukaryota</taxon>
        <taxon>Viridiplantae</taxon>
        <taxon>Streptophyta</taxon>
        <taxon>Embryophyta</taxon>
        <taxon>Tracheophyta</taxon>
        <taxon>Spermatophyta</taxon>
        <taxon>Magnoliopsida</taxon>
        <taxon>eudicotyledons</taxon>
        <taxon>Gunneridae</taxon>
        <taxon>Pentapetalae</taxon>
        <taxon>rosids</taxon>
        <taxon>fabids</taxon>
        <taxon>Fabales</taxon>
        <taxon>Fabaceae</taxon>
        <taxon>Papilionoideae</taxon>
        <taxon>50 kb inversion clade</taxon>
        <taxon>dalbergioids sensu lato</taxon>
        <taxon>Dalbergieae</taxon>
        <taxon>Pterocarpus clade</taxon>
        <taxon>Stylosanthes</taxon>
    </lineage>
</organism>
<reference evidence="2 3" key="1">
    <citation type="journal article" date="2023" name="Plants (Basel)">
        <title>Bridging the Gap: Combining Genomics and Transcriptomics Approaches to Understand Stylosanthes scabra, an Orphan Legume from the Brazilian Caatinga.</title>
        <authorList>
            <person name="Ferreira-Neto J.R.C."/>
            <person name="da Silva M.D."/>
            <person name="Binneck E."/>
            <person name="de Melo N.F."/>
            <person name="da Silva R.H."/>
            <person name="de Melo A.L.T.M."/>
            <person name="Pandolfi V."/>
            <person name="Bustamante F.O."/>
            <person name="Brasileiro-Vidal A.C."/>
            <person name="Benko-Iseppon A.M."/>
        </authorList>
    </citation>
    <scope>NUCLEOTIDE SEQUENCE [LARGE SCALE GENOMIC DNA]</scope>
    <source>
        <tissue evidence="2">Leaves</tissue>
    </source>
</reference>
<feature type="compositionally biased region" description="Polar residues" evidence="1">
    <location>
        <begin position="102"/>
        <end position="111"/>
    </location>
</feature>